<reference evidence="1 2" key="1">
    <citation type="submission" date="2017-08" db="EMBL/GenBank/DDBJ databases">
        <title>Reclassification of Bisgaard taxon 37 and 44.</title>
        <authorList>
            <person name="Christensen H."/>
        </authorList>
    </citation>
    <scope>NUCLEOTIDE SEQUENCE [LARGE SCALE GENOMIC DNA]</scope>
    <source>
        <strain evidence="1 2">EEAB3T1</strain>
    </source>
</reference>
<evidence type="ECO:0000313" key="2">
    <source>
        <dbReference type="Proteomes" id="UP000265964"/>
    </source>
</evidence>
<proteinExistence type="predicted"/>
<gene>
    <name evidence="1" type="ORF">CKF59_04260</name>
</gene>
<sequence>MTNTNLKHVFVIHSAITNLVTKLIIRQLKLDLNNVYIICRDSSYALALETVPARNIINCQELMHMMIPTDKVNERGVLDSILLARLFAQILDTAFNRNSKELNTQELFVPISTQATKFYDREHPPVHNKFIAYVPHIADLITNVVCKLPNCVQVNYIEEGTLNYIDVDYYNHELTPMVAKYLETNPEFTYATSGVNFYQEYTLYNFKDLEKEHPFLRNKDSKYYVLTKDAFAYFGFAPERVVLLDANLLKDKTAKSQIEELRKQTFAKHPELKANHDGLNQYINVIIFEGQGSITDNSKFNEYSLSLVQKVIDAGVKYALCKFHPLSTEAVRESLREKLRNLDIVLDEIPDSVSLEQEASILPERTCVFHGIQSSALIYACVFGQAAKCYQEILDHDAFLQNYKKNHSFDMKKIVANVSKFEV</sequence>
<dbReference type="AlphaFoldDB" id="A0A3A1YA37"/>
<accession>A0A3A1YA37</accession>
<dbReference type="EMBL" id="NRJF01000112">
    <property type="protein sequence ID" value="RIY35022.1"/>
    <property type="molecule type" value="Genomic_DNA"/>
</dbReference>
<evidence type="ECO:0000313" key="1">
    <source>
        <dbReference type="EMBL" id="RIY35022.1"/>
    </source>
</evidence>
<dbReference type="Proteomes" id="UP000265964">
    <property type="component" value="Unassembled WGS sequence"/>
</dbReference>
<dbReference type="OrthoDB" id="5673787at2"/>
<protein>
    <submittedName>
        <fullName evidence="1">Uncharacterized protein</fullName>
    </submittedName>
</protein>
<keyword evidence="2" id="KW-1185">Reference proteome</keyword>
<comment type="caution">
    <text evidence="1">The sequence shown here is derived from an EMBL/GenBank/DDBJ whole genome shotgun (WGS) entry which is preliminary data.</text>
</comment>
<organism evidence="1 2">
    <name type="scientific">Psittacicella gerlachiana</name>
    <dbReference type="NCBI Taxonomy" id="2028574"/>
    <lineage>
        <taxon>Bacteria</taxon>
        <taxon>Pseudomonadati</taxon>
        <taxon>Pseudomonadota</taxon>
        <taxon>Gammaproteobacteria</taxon>
        <taxon>Pasteurellales</taxon>
        <taxon>Psittacicellaceae</taxon>
        <taxon>Psittacicella</taxon>
    </lineage>
</organism>
<name>A0A3A1YA37_9GAMM</name>
<dbReference type="RefSeq" id="WP_119534735.1">
    <property type="nucleotide sequence ID" value="NZ_NRJF01000112.1"/>
</dbReference>